<dbReference type="InterPro" id="IPR003661">
    <property type="entry name" value="HisK_dim/P_dom"/>
</dbReference>
<dbReference type="PROSITE" id="PS50109">
    <property type="entry name" value="HIS_KIN"/>
    <property type="match status" value="1"/>
</dbReference>
<evidence type="ECO:0000259" key="10">
    <source>
        <dbReference type="PROSITE" id="PS50112"/>
    </source>
</evidence>
<feature type="domain" description="PAC" evidence="11">
    <location>
        <begin position="1291"/>
        <end position="1343"/>
    </location>
</feature>
<dbReference type="GO" id="GO:0000155">
    <property type="term" value="F:phosphorelay sensor kinase activity"/>
    <property type="evidence" value="ECO:0007669"/>
    <property type="project" value="InterPro"/>
</dbReference>
<evidence type="ECO:0000256" key="3">
    <source>
        <dbReference type="ARBA" id="ARBA00022603"/>
    </source>
</evidence>
<dbReference type="InterPro" id="IPR003594">
    <property type="entry name" value="HATPase_dom"/>
</dbReference>
<keyword evidence="7" id="KW-0175">Coiled coil</keyword>
<dbReference type="PRINTS" id="PR00996">
    <property type="entry name" value="CHERMTFRASE"/>
</dbReference>
<evidence type="ECO:0000259" key="11">
    <source>
        <dbReference type="PROSITE" id="PS50113"/>
    </source>
</evidence>
<dbReference type="SMART" id="SM00086">
    <property type="entry name" value="PAC"/>
    <property type="match status" value="3"/>
</dbReference>
<dbReference type="EMBL" id="WWCN01000001">
    <property type="protein sequence ID" value="MYM21334.1"/>
    <property type="molecule type" value="Genomic_DNA"/>
</dbReference>
<dbReference type="NCBIfam" id="TIGR00229">
    <property type="entry name" value="sensory_box"/>
    <property type="match status" value="2"/>
</dbReference>
<feature type="domain" description="CheR-type methyltransferase" evidence="13">
    <location>
        <begin position="258"/>
        <end position="497"/>
    </location>
</feature>
<feature type="coiled-coil region" evidence="7">
    <location>
        <begin position="1334"/>
        <end position="1365"/>
    </location>
</feature>
<dbReference type="SUPFAM" id="SSF47384">
    <property type="entry name" value="Homodimeric domain of signal transducing histidine kinase"/>
    <property type="match status" value="1"/>
</dbReference>
<evidence type="ECO:0000256" key="5">
    <source>
        <dbReference type="ARBA" id="ARBA00022691"/>
    </source>
</evidence>
<dbReference type="GO" id="GO:0008983">
    <property type="term" value="F:protein-glutamate O-methyltransferase activity"/>
    <property type="evidence" value="ECO:0007669"/>
    <property type="project" value="UniProtKB-EC"/>
</dbReference>
<dbReference type="Gene3D" id="3.40.50.180">
    <property type="entry name" value="Methylesterase CheB, C-terminal domain"/>
    <property type="match status" value="1"/>
</dbReference>
<feature type="domain" description="PAS" evidence="10">
    <location>
        <begin position="1216"/>
        <end position="1261"/>
    </location>
</feature>
<dbReference type="GO" id="GO:0032259">
    <property type="term" value="P:methylation"/>
    <property type="evidence" value="ECO:0007669"/>
    <property type="project" value="UniProtKB-KW"/>
</dbReference>
<dbReference type="CDD" id="cd00082">
    <property type="entry name" value="HisKA"/>
    <property type="match status" value="1"/>
</dbReference>
<dbReference type="SMART" id="SM00388">
    <property type="entry name" value="HisKA"/>
    <property type="match status" value="1"/>
</dbReference>
<dbReference type="InterPro" id="IPR035909">
    <property type="entry name" value="CheB_C"/>
</dbReference>
<name>A0A6L8K603_9BURK</name>
<feature type="active site" evidence="6">
    <location>
        <position position="173"/>
    </location>
</feature>
<feature type="domain" description="PAC" evidence="11">
    <location>
        <begin position="1162"/>
        <end position="1215"/>
    </location>
</feature>
<proteinExistence type="predicted"/>
<keyword evidence="5" id="KW-0949">S-adenosyl-L-methionine</keyword>
<keyword evidence="4" id="KW-0808">Transferase</keyword>
<dbReference type="InterPro" id="IPR036804">
    <property type="entry name" value="CheR_N_sf"/>
</dbReference>
<dbReference type="InterPro" id="IPR000780">
    <property type="entry name" value="CheR_MeTrfase"/>
</dbReference>
<dbReference type="Pfam" id="PF00512">
    <property type="entry name" value="HisKA"/>
    <property type="match status" value="1"/>
</dbReference>
<dbReference type="InterPro" id="IPR000673">
    <property type="entry name" value="Sig_transdc_resp-reg_Me-estase"/>
</dbReference>
<keyword evidence="6" id="KW-0378">Hydrolase</keyword>
<dbReference type="Pfam" id="PF01739">
    <property type="entry name" value="CheR"/>
    <property type="match status" value="1"/>
</dbReference>
<dbReference type="GO" id="GO:0000156">
    <property type="term" value="F:phosphorelay response regulator activity"/>
    <property type="evidence" value="ECO:0007669"/>
    <property type="project" value="InterPro"/>
</dbReference>
<keyword evidence="6" id="KW-0145">Chemotaxis</keyword>
<dbReference type="Gene3D" id="3.30.450.20">
    <property type="entry name" value="PAS domain"/>
    <property type="match status" value="3"/>
</dbReference>
<dbReference type="Pfam" id="PF01339">
    <property type="entry name" value="CheB_methylest"/>
    <property type="match status" value="1"/>
</dbReference>
<dbReference type="Gene3D" id="1.10.155.10">
    <property type="entry name" value="Chemotaxis receptor methyltransferase CheR, N-terminal domain"/>
    <property type="match status" value="1"/>
</dbReference>
<dbReference type="SUPFAM" id="SSF47757">
    <property type="entry name" value="Chemotaxis receptor methyltransferase CheR, N-terminal domain"/>
    <property type="match status" value="1"/>
</dbReference>
<dbReference type="PROSITE" id="PS50122">
    <property type="entry name" value="CHEB"/>
    <property type="match status" value="1"/>
</dbReference>
<feature type="domain" description="PAC" evidence="11">
    <location>
        <begin position="855"/>
        <end position="908"/>
    </location>
</feature>
<dbReference type="Pfam" id="PF13185">
    <property type="entry name" value="GAF_2"/>
    <property type="match status" value="1"/>
</dbReference>
<keyword evidence="3" id="KW-0489">Methyltransferase</keyword>
<evidence type="ECO:0000256" key="1">
    <source>
        <dbReference type="ARBA" id="ARBA00000085"/>
    </source>
</evidence>
<dbReference type="GO" id="GO:0008984">
    <property type="term" value="F:protein-glutamate methylesterase activity"/>
    <property type="evidence" value="ECO:0007669"/>
    <property type="project" value="InterPro"/>
</dbReference>
<accession>A0A6L8K603</accession>
<dbReference type="CDD" id="cd16434">
    <property type="entry name" value="CheB-CheR_fusion"/>
    <property type="match status" value="1"/>
</dbReference>
<dbReference type="InterPro" id="IPR005467">
    <property type="entry name" value="His_kinase_dom"/>
</dbReference>
<dbReference type="InterPro" id="IPR000700">
    <property type="entry name" value="PAS-assoc_C"/>
</dbReference>
<dbReference type="InterPro" id="IPR029063">
    <property type="entry name" value="SAM-dependent_MTases_sf"/>
</dbReference>
<feature type="region of interest" description="Disordered" evidence="8">
    <location>
        <begin position="1"/>
        <end position="24"/>
    </location>
</feature>
<dbReference type="SUPFAM" id="SSF55874">
    <property type="entry name" value="ATPase domain of HSP90 chaperone/DNA topoisomerase II/histidine kinase"/>
    <property type="match status" value="1"/>
</dbReference>
<dbReference type="GO" id="GO:0006935">
    <property type="term" value="P:chemotaxis"/>
    <property type="evidence" value="ECO:0007669"/>
    <property type="project" value="UniProtKB-UniRule"/>
</dbReference>
<dbReference type="CDD" id="cd00130">
    <property type="entry name" value="PAS"/>
    <property type="match status" value="3"/>
</dbReference>
<dbReference type="Pfam" id="PF03705">
    <property type="entry name" value="CheR_N"/>
    <property type="match status" value="1"/>
</dbReference>
<dbReference type="SMART" id="SM00065">
    <property type="entry name" value="GAF"/>
    <property type="match status" value="1"/>
</dbReference>
<dbReference type="PROSITE" id="PS50112">
    <property type="entry name" value="PAS"/>
    <property type="match status" value="2"/>
</dbReference>
<dbReference type="Proteomes" id="UP000479335">
    <property type="component" value="Unassembled WGS sequence"/>
</dbReference>
<feature type="active site" evidence="6">
    <location>
        <position position="81"/>
    </location>
</feature>
<dbReference type="RefSeq" id="WP_161004862.1">
    <property type="nucleotide sequence ID" value="NZ_WWCN01000001.1"/>
</dbReference>
<feature type="domain" description="CheB-type methylesterase" evidence="12">
    <location>
        <begin position="39"/>
        <end position="231"/>
    </location>
</feature>
<dbReference type="InterPro" id="IPR000014">
    <property type="entry name" value="PAS"/>
</dbReference>
<evidence type="ECO:0000256" key="7">
    <source>
        <dbReference type="SAM" id="Coils"/>
    </source>
</evidence>
<evidence type="ECO:0000259" key="9">
    <source>
        <dbReference type="PROSITE" id="PS50109"/>
    </source>
</evidence>
<gene>
    <name evidence="14" type="ORF">GTP46_01545</name>
</gene>
<dbReference type="SMART" id="SM00138">
    <property type="entry name" value="MeTrc"/>
    <property type="match status" value="1"/>
</dbReference>
<keyword evidence="15" id="KW-1185">Reference proteome</keyword>
<dbReference type="InterPro" id="IPR036890">
    <property type="entry name" value="HATPase_C_sf"/>
</dbReference>
<evidence type="ECO:0000313" key="14">
    <source>
        <dbReference type="EMBL" id="MYM21334.1"/>
    </source>
</evidence>
<dbReference type="SUPFAM" id="SSF52738">
    <property type="entry name" value="Methylesterase CheB, C-terminal domain"/>
    <property type="match status" value="1"/>
</dbReference>
<dbReference type="InterPro" id="IPR029016">
    <property type="entry name" value="GAF-like_dom_sf"/>
</dbReference>
<dbReference type="SUPFAM" id="SSF55781">
    <property type="entry name" value="GAF domain-like"/>
    <property type="match status" value="1"/>
</dbReference>
<dbReference type="Pfam" id="PF08447">
    <property type="entry name" value="PAS_3"/>
    <property type="match status" value="1"/>
</dbReference>
<feature type="coiled-coil region" evidence="7">
    <location>
        <begin position="713"/>
        <end position="796"/>
    </location>
</feature>
<dbReference type="Pfam" id="PF13426">
    <property type="entry name" value="PAS_9"/>
    <property type="match status" value="1"/>
</dbReference>
<dbReference type="Gene3D" id="3.30.565.10">
    <property type="entry name" value="Histidine kinase-like ATPase, C-terminal domain"/>
    <property type="match status" value="1"/>
</dbReference>
<dbReference type="PANTHER" id="PTHR24422:SF27">
    <property type="entry name" value="PROTEIN-GLUTAMATE O-METHYLTRANSFERASE"/>
    <property type="match status" value="1"/>
</dbReference>
<dbReference type="PROSITE" id="PS50113">
    <property type="entry name" value="PAC"/>
    <property type="match status" value="3"/>
</dbReference>
<dbReference type="SMART" id="SM00091">
    <property type="entry name" value="PAS"/>
    <property type="match status" value="4"/>
</dbReference>
<evidence type="ECO:0000256" key="8">
    <source>
        <dbReference type="SAM" id="MobiDB-lite"/>
    </source>
</evidence>
<dbReference type="InterPro" id="IPR022641">
    <property type="entry name" value="CheR_N"/>
</dbReference>
<evidence type="ECO:0000259" key="12">
    <source>
        <dbReference type="PROSITE" id="PS50122"/>
    </source>
</evidence>
<comment type="catalytic activity">
    <reaction evidence="2">
        <text>L-glutamyl-[protein] + S-adenosyl-L-methionine = [protein]-L-glutamate 5-O-methyl ester + S-adenosyl-L-homocysteine</text>
        <dbReference type="Rhea" id="RHEA:24452"/>
        <dbReference type="Rhea" id="RHEA-COMP:10208"/>
        <dbReference type="Rhea" id="RHEA-COMP:10311"/>
        <dbReference type="ChEBI" id="CHEBI:29973"/>
        <dbReference type="ChEBI" id="CHEBI:57856"/>
        <dbReference type="ChEBI" id="CHEBI:59789"/>
        <dbReference type="ChEBI" id="CHEBI:82795"/>
        <dbReference type="EC" id="2.1.1.80"/>
    </reaction>
</comment>
<evidence type="ECO:0000313" key="15">
    <source>
        <dbReference type="Proteomes" id="UP000479335"/>
    </source>
</evidence>
<protein>
    <submittedName>
        <fullName evidence="14">PAS domain S-box protein</fullName>
    </submittedName>
</protein>
<comment type="caution">
    <text evidence="14">The sequence shown here is derived from an EMBL/GenBank/DDBJ whole genome shotgun (WGS) entry which is preliminary data.</text>
</comment>
<evidence type="ECO:0000259" key="13">
    <source>
        <dbReference type="PROSITE" id="PS50123"/>
    </source>
</evidence>
<dbReference type="Gene3D" id="3.40.50.150">
    <property type="entry name" value="Vaccinia Virus protein VP39"/>
    <property type="match status" value="1"/>
</dbReference>
<dbReference type="Gene3D" id="3.30.450.40">
    <property type="match status" value="1"/>
</dbReference>
<dbReference type="InterPro" id="IPR022642">
    <property type="entry name" value="CheR_C"/>
</dbReference>
<dbReference type="InterPro" id="IPR050903">
    <property type="entry name" value="Bact_Chemotaxis_MeTrfase"/>
</dbReference>
<evidence type="ECO:0000256" key="4">
    <source>
        <dbReference type="ARBA" id="ARBA00022679"/>
    </source>
</evidence>
<comment type="catalytic activity">
    <reaction evidence="1">
        <text>ATP + protein L-histidine = ADP + protein N-phospho-L-histidine.</text>
        <dbReference type="EC" id="2.7.13.3"/>
    </reaction>
</comment>
<feature type="domain" description="PAS" evidence="10">
    <location>
        <begin position="1087"/>
        <end position="1159"/>
    </location>
</feature>
<organism evidence="14 15">
    <name type="scientific">Duganella flavida</name>
    <dbReference type="NCBI Taxonomy" id="2692175"/>
    <lineage>
        <taxon>Bacteria</taxon>
        <taxon>Pseudomonadati</taxon>
        <taxon>Pseudomonadota</taxon>
        <taxon>Betaproteobacteria</taxon>
        <taxon>Burkholderiales</taxon>
        <taxon>Oxalobacteraceae</taxon>
        <taxon>Telluria group</taxon>
        <taxon>Duganella</taxon>
    </lineage>
</organism>
<dbReference type="Pfam" id="PF13596">
    <property type="entry name" value="PAS_10"/>
    <property type="match status" value="1"/>
</dbReference>
<dbReference type="PANTHER" id="PTHR24422">
    <property type="entry name" value="CHEMOTAXIS PROTEIN METHYLTRANSFERASE"/>
    <property type="match status" value="1"/>
</dbReference>
<dbReference type="InterPro" id="IPR001610">
    <property type="entry name" value="PAC"/>
</dbReference>
<dbReference type="PROSITE" id="PS50123">
    <property type="entry name" value="CHER"/>
    <property type="match status" value="1"/>
</dbReference>
<evidence type="ECO:0000256" key="6">
    <source>
        <dbReference type="PROSITE-ProRule" id="PRU00050"/>
    </source>
</evidence>
<dbReference type="InterPro" id="IPR036097">
    <property type="entry name" value="HisK_dim/P_sf"/>
</dbReference>
<dbReference type="Pfam" id="PF02518">
    <property type="entry name" value="HATPase_c"/>
    <property type="match status" value="1"/>
</dbReference>
<sequence length="1592" mass="176396">MSGPDVSPQEPHDDTSGLPELAPDFLETESADSMDDAVPSRGYGMLPVVGLGGSAGSIAALRKFFDTAPSNGGLAYVVVLHLDPTHESTMPELLQRHTAMPVRSAQSGMKFEADHVYVIPQGSYVLADDGHIRLQELQHEPGKRVAVDLFFRSLADSHGAHATAVVLSGADGDGAIGLKRIKERGGLTIVQDPQEAEYPSMPTMAIGTGMVDWVLPVSHMAQRIVSYYENEDRLRLPPEAEQEPAELDQLGDNSAVLLNEVLNYVRTRTGSDFTYYKRATIVRRISRRMLVTGVPELTAYLDHLRTHPGEAAALVNDMLISVTNFFRDRSAFEQLQEHIPHLFRGKAPGDAVRVWCAACATGEEAYSLAMLLLEHAREMTAPPMLQVFGCDLGEEAIQVARAGLYPDTIAADVSEERLRRFFIKEPNGWRVRRELREMVLFTTHDLLRDAPFSRMDLVSCRNLMIYLNRDAQARALDLFHFALKPGALLFLGTSESVEERNTLFVPVHKKYRLYQHRPARRVSMTLPSGAGEAALHRVIEQHERLKLAVMTPPDRPVIPHALAPSLPWSGFDQRDMPVNELHFKLLGRYGPASIIVNAEYDILHLSENANRYLKMPEGEPSRNLLRLVQPRLRVELRSVLLRAVESQQTVEMPRRRVELPNGERIVNIQASPAGDLAQGALLVIFTESDSELPGDELISHGDPMDSAAVLHLERELNRTNAALRATVEQYEASTEELKAGNEELQAMNEELRSAAEELETSREELQSVNEELTTVNSELKTRVEELARANSDLHNLMSATQIATIFLDRELQVKRYTPPAAPLFNLIPSDIGRPIAHLHRQLDYPELGADAEQVLSSLMPVERELHENGRWFLSRVLPYRTVDDHIAGVVLTFIDISERRKAEIALRANQAWLQGQNEALQAALRDVPLSSALAPLVHIAAASQQSDIQSAFYLVDAAGTGLTHVAGMSAAYAECVDGFPVGEDSLACGLAVTSKRPVITADVLQEPRWAPWRWLAEKHGYRACWSFPIETEHKVIGTFAMYFDAPREASPKDLEFAMSIARVAAIIVSRYQEVEERTRAETALRRADARFRLAVEASDFATWEWLVDADEFVLNERYFTILGLAPQQEPLSLQAFFENIYPDDREHVQSELQRALRSGDVFQLEFRLRSSDGSVCWMRGYGRVVEADSDGKPVKMSGVLADVNDAKQSEEALRQSRESLQLIVANAREYAIIAMDKDRRITNWNAGAENILGYKAEQILGHCADLIFTAEDRAAGAPENEAMQALAHGQATDERWHIRQDGSIFWGSGMMHAMRDASGSVIGLLKIFRDQTAVLHAKNALEQSRQELKQALAETEQARDEAEVAGKAKDHFLAALSHELRTPLTPLMLSIYQLQRDPSLTPAARHSVDVIHRNGRLEAQLIDDLLDVTRIATGKLVAEQAPVSVRAVVASAVDISKPDLDAKQQQLELRMADGEDGMRGDAKLLQQVFWNLLKNASKFTPVGGTIGVAVEFSDHRAVITLRDNGVGFEPGVEQRLFEPFEQGSSSVTRKFGGLGLGLSIVKANIAAHGGTVQAASDGPGKGAVFTVMLPLH</sequence>
<feature type="active site" evidence="6">
    <location>
        <position position="54"/>
    </location>
</feature>
<dbReference type="InterPro" id="IPR003018">
    <property type="entry name" value="GAF"/>
</dbReference>
<reference evidence="14 15" key="1">
    <citation type="submission" date="2019-12" db="EMBL/GenBank/DDBJ databases">
        <title>Novel species isolated from a subtropical stream in China.</title>
        <authorList>
            <person name="Lu H."/>
        </authorList>
    </citation>
    <scope>NUCLEOTIDE SEQUENCE [LARGE SCALE GENOMIC DNA]</scope>
    <source>
        <strain evidence="14 15">FT135W</strain>
    </source>
</reference>
<dbReference type="InterPro" id="IPR035965">
    <property type="entry name" value="PAS-like_dom_sf"/>
</dbReference>
<feature type="domain" description="Histidine kinase" evidence="9">
    <location>
        <begin position="1375"/>
        <end position="1592"/>
    </location>
</feature>
<dbReference type="InterPro" id="IPR013655">
    <property type="entry name" value="PAS_fold_3"/>
</dbReference>
<dbReference type="Gene3D" id="1.10.287.130">
    <property type="match status" value="1"/>
</dbReference>
<dbReference type="SUPFAM" id="SSF55785">
    <property type="entry name" value="PYP-like sensor domain (PAS domain)"/>
    <property type="match status" value="3"/>
</dbReference>
<evidence type="ECO:0000256" key="2">
    <source>
        <dbReference type="ARBA" id="ARBA00001541"/>
    </source>
</evidence>
<dbReference type="SUPFAM" id="SSF53335">
    <property type="entry name" value="S-adenosyl-L-methionine-dependent methyltransferases"/>
    <property type="match status" value="1"/>
</dbReference>
<dbReference type="CDD" id="cd00075">
    <property type="entry name" value="HATPase"/>
    <property type="match status" value="1"/>
</dbReference>
<dbReference type="GO" id="GO:0005737">
    <property type="term" value="C:cytoplasm"/>
    <property type="evidence" value="ECO:0007669"/>
    <property type="project" value="InterPro"/>
</dbReference>
<dbReference type="SMART" id="SM00387">
    <property type="entry name" value="HATPase_c"/>
    <property type="match status" value="1"/>
</dbReference>